<proteinExistence type="inferred from homology"/>
<evidence type="ECO:0000259" key="10">
    <source>
        <dbReference type="Pfam" id="PF17652"/>
    </source>
</evidence>
<dbReference type="Gene3D" id="2.70.98.30">
    <property type="entry name" value="Golgi alpha-mannosidase II, domain 4"/>
    <property type="match status" value="1"/>
</dbReference>
<sequence>MLEFVPASGGFKGITSARTTESSDGIGVSKTSANNSKLPARLLATRSFSMIPCSLASFVVTPSETTSRNGDIMRLDAVANRDDKIPNLDNATTRLSFVTTYYQGIQNQAVLTPEGLRSFMLWIDEYSLLAILPFLAAAVSEHTTNFYYPNVALKLPTFLLIVGLANSTAKSLIRLYLIRKFFAFFTTVYIRTTIQERAVHRYFCQEIGSSTKLKHAAKRILRIRSKNSIQTYFHSANHDILQTQKISSLSKQPRTPQVSDNQDIPLQLLDLLTIAMSYELFPPAPPSAPPSSAAPPPPLFWSTGDLQKLISPHFLAPEARLRPVPTNEWWGNLLAWDGQRESDAVFAGPYTYKVVQGQPGAIGSGLSVSYLLQYRTDGPINDNGAPRFYFYPPNIKNWIFSAVELAGQPNTPPPLTIQAWDDMGVHLAMAGMKMYLALGAAFTTVEYQDMQVQLGTEHSIVAINGAPAREGHQVNGISFVISLNNGQHWVLYFFSNAGGNTSLVFEGNKLTTSKKFTGVVQAAFVATSAAQAAGPEDDHKILQLYHASAGVYPRGITVQTLNSESFAFHWQLARAAGSNPGARFLHFALTHLQAMLDPSTAEAKQELVLHSHTHGPLFAYALVAPPNASPTWLCHVPQAESQGIETCTAFYPPRAASLTREEVDRLNLCRVVADEIYGDWSLPHEGSYYFKGKALQKFGTMCLVAQQLASTTNPEMRDVAQHGISKLQQLLANFVNNQSAFPLVYDTVYKGIITSEALVRNDMNVDFGNGVYNDHHYHYGYIVTAAAMALHLDANWRHSADAVRVRTFVDTLIRDVATSTPIGSDPYFPRFRYYNWWLGHSYSHGVTPMADGKDEESTSEEVNFLYGIALYGQVTENAEQAALAKLMLKVYVRAVNTYFLLRNDGPSIHPAGFAKNKVTGVFFDNKCDYTTWFSPNKECIHGIQMIPISPILEVSRPPRFVREEWDEVLCKLPIVHDWQANQSGWTSLLFANYSVVDRAKAFEVLATCPMDDGLSRAWALYFAATRPPPSC</sequence>
<dbReference type="Pfam" id="PF03639">
    <property type="entry name" value="Glyco_hydro_81"/>
    <property type="match status" value="1"/>
</dbReference>
<evidence type="ECO:0000256" key="8">
    <source>
        <dbReference type="ARBA" id="ARBA00023326"/>
    </source>
</evidence>
<dbReference type="Proteomes" id="UP001165083">
    <property type="component" value="Unassembled WGS sequence"/>
</dbReference>
<dbReference type="Gene3D" id="1.10.287.1170">
    <property type="entry name" value="glycoside hydrolase family 81 endo-[beta] glucanase"/>
    <property type="match status" value="1"/>
</dbReference>
<feature type="domain" description="Glycosyl hydrolase family 81 N-terminal" evidence="9">
    <location>
        <begin position="321"/>
        <end position="620"/>
    </location>
</feature>
<evidence type="ECO:0000256" key="6">
    <source>
        <dbReference type="ARBA" id="ARBA00023295"/>
    </source>
</evidence>
<keyword evidence="5" id="KW-0119">Carbohydrate metabolism</keyword>
<keyword evidence="7" id="KW-0961">Cell wall biogenesis/degradation</keyword>
<accession>A0A9W6TC35</accession>
<dbReference type="EC" id="3.2.1.39" evidence="3"/>
<dbReference type="GO" id="GO:0000272">
    <property type="term" value="P:polysaccharide catabolic process"/>
    <property type="evidence" value="ECO:0007669"/>
    <property type="project" value="UniProtKB-KW"/>
</dbReference>
<dbReference type="OrthoDB" id="4473401at2759"/>
<keyword evidence="4" id="KW-0378">Hydrolase</keyword>
<evidence type="ECO:0000256" key="5">
    <source>
        <dbReference type="ARBA" id="ARBA00023277"/>
    </source>
</evidence>
<evidence type="ECO:0000256" key="4">
    <source>
        <dbReference type="ARBA" id="ARBA00022801"/>
    </source>
</evidence>
<keyword evidence="8" id="KW-0624">Polysaccharide degradation</keyword>
<organism evidence="11 12">
    <name type="scientific">Phytophthora lilii</name>
    <dbReference type="NCBI Taxonomy" id="2077276"/>
    <lineage>
        <taxon>Eukaryota</taxon>
        <taxon>Sar</taxon>
        <taxon>Stramenopiles</taxon>
        <taxon>Oomycota</taxon>
        <taxon>Peronosporomycetes</taxon>
        <taxon>Peronosporales</taxon>
        <taxon>Peronosporaceae</taxon>
        <taxon>Phytophthora</taxon>
    </lineage>
</organism>
<dbReference type="Gene3D" id="1.20.5.420">
    <property type="entry name" value="Immunoglobulin FC, subunit C"/>
    <property type="match status" value="1"/>
</dbReference>
<dbReference type="InterPro" id="IPR040720">
    <property type="entry name" value="GH81_C"/>
</dbReference>
<gene>
    <name evidence="11" type="ORF">Plil01_000133800</name>
</gene>
<evidence type="ECO:0000256" key="1">
    <source>
        <dbReference type="ARBA" id="ARBA00000382"/>
    </source>
</evidence>
<dbReference type="Pfam" id="PF17652">
    <property type="entry name" value="Glyco_hydro81C"/>
    <property type="match status" value="1"/>
</dbReference>
<dbReference type="GO" id="GO:0052861">
    <property type="term" value="F:endo-1,3(4)-beta-glucanase activity"/>
    <property type="evidence" value="ECO:0007669"/>
    <property type="project" value="InterPro"/>
</dbReference>
<dbReference type="PROSITE" id="PS52008">
    <property type="entry name" value="GH81"/>
    <property type="match status" value="1"/>
</dbReference>
<evidence type="ECO:0000256" key="7">
    <source>
        <dbReference type="ARBA" id="ARBA00023316"/>
    </source>
</evidence>
<comment type="caution">
    <text evidence="11">The sequence shown here is derived from an EMBL/GenBank/DDBJ whole genome shotgun (WGS) entry which is preliminary data.</text>
</comment>
<evidence type="ECO:0000259" key="9">
    <source>
        <dbReference type="Pfam" id="PF03639"/>
    </source>
</evidence>
<comment type="similarity">
    <text evidence="2">Belongs to the glycosyl hydrolase 81 family.</text>
</comment>
<dbReference type="PANTHER" id="PTHR31983:SF0">
    <property type="entry name" value="GLUCAN ENDO-1,3-BETA-D-GLUCOSIDASE 2"/>
    <property type="match status" value="1"/>
</dbReference>
<dbReference type="InterPro" id="IPR005200">
    <property type="entry name" value="Endo-beta-glucanase"/>
</dbReference>
<evidence type="ECO:0000256" key="3">
    <source>
        <dbReference type="ARBA" id="ARBA00012780"/>
    </source>
</evidence>
<dbReference type="GO" id="GO:0042973">
    <property type="term" value="F:glucan endo-1,3-beta-D-glucosidase activity"/>
    <property type="evidence" value="ECO:0007669"/>
    <property type="project" value="UniProtKB-EC"/>
</dbReference>
<reference evidence="11" key="1">
    <citation type="submission" date="2023-04" db="EMBL/GenBank/DDBJ databases">
        <title>Phytophthora lilii NBRC 32176.</title>
        <authorList>
            <person name="Ichikawa N."/>
            <person name="Sato H."/>
            <person name="Tonouchi N."/>
        </authorList>
    </citation>
    <scope>NUCLEOTIDE SEQUENCE</scope>
    <source>
        <strain evidence="11">NBRC 32176</strain>
    </source>
</reference>
<dbReference type="PANTHER" id="PTHR31983">
    <property type="entry name" value="ENDO-1,3(4)-BETA-GLUCANASE 1"/>
    <property type="match status" value="1"/>
</dbReference>
<name>A0A9W6TC35_9STRA</name>
<keyword evidence="12" id="KW-1185">Reference proteome</keyword>
<feature type="domain" description="Glycosyl hydrolase family 81 C-terminal" evidence="10">
    <location>
        <begin position="683"/>
        <end position="1020"/>
    </location>
</feature>
<dbReference type="AlphaFoldDB" id="A0A9W6TC35"/>
<evidence type="ECO:0000313" key="11">
    <source>
        <dbReference type="EMBL" id="GMF10543.1"/>
    </source>
</evidence>
<comment type="catalytic activity">
    <reaction evidence="1">
        <text>Hydrolysis of (1-&gt;3)-beta-D-glucosidic linkages in (1-&gt;3)-beta-D-glucans.</text>
        <dbReference type="EC" id="3.2.1.39"/>
    </reaction>
</comment>
<keyword evidence="6" id="KW-0326">Glycosidase</keyword>
<dbReference type="GO" id="GO:0071555">
    <property type="term" value="P:cell wall organization"/>
    <property type="evidence" value="ECO:0007669"/>
    <property type="project" value="UniProtKB-KW"/>
</dbReference>
<dbReference type="EMBL" id="BSXW01000046">
    <property type="protein sequence ID" value="GMF10543.1"/>
    <property type="molecule type" value="Genomic_DNA"/>
</dbReference>
<protein>
    <recommendedName>
        <fullName evidence="3">glucan endo-1,3-beta-D-glucosidase</fullName>
        <ecNumber evidence="3">3.2.1.39</ecNumber>
    </recommendedName>
</protein>
<evidence type="ECO:0000256" key="2">
    <source>
        <dbReference type="ARBA" id="ARBA00010730"/>
    </source>
</evidence>
<evidence type="ECO:0000313" key="12">
    <source>
        <dbReference type="Proteomes" id="UP001165083"/>
    </source>
</evidence>
<dbReference type="InterPro" id="IPR040451">
    <property type="entry name" value="GH81_N"/>
</dbReference>